<organism evidence="1 2">
    <name type="scientific">Anabaena sphaerica FACHB-251</name>
    <dbReference type="NCBI Taxonomy" id="2692883"/>
    <lineage>
        <taxon>Bacteria</taxon>
        <taxon>Bacillati</taxon>
        <taxon>Cyanobacteriota</taxon>
        <taxon>Cyanophyceae</taxon>
        <taxon>Nostocales</taxon>
        <taxon>Nostocaceae</taxon>
        <taxon>Anabaena</taxon>
    </lineage>
</organism>
<accession>A0A927A1N5</accession>
<dbReference type="EMBL" id="JACJQU010000008">
    <property type="protein sequence ID" value="MBD2294844.1"/>
    <property type="molecule type" value="Genomic_DNA"/>
</dbReference>
<comment type="caution">
    <text evidence="1">The sequence shown here is derived from an EMBL/GenBank/DDBJ whole genome shotgun (WGS) entry which is preliminary data.</text>
</comment>
<dbReference type="Proteomes" id="UP000662185">
    <property type="component" value="Unassembled WGS sequence"/>
</dbReference>
<dbReference type="RefSeq" id="WP_190561629.1">
    <property type="nucleotide sequence ID" value="NZ_JACJQU010000008.1"/>
</dbReference>
<protein>
    <submittedName>
        <fullName evidence="1">Uncharacterized protein</fullName>
    </submittedName>
</protein>
<evidence type="ECO:0000313" key="2">
    <source>
        <dbReference type="Proteomes" id="UP000662185"/>
    </source>
</evidence>
<dbReference type="AlphaFoldDB" id="A0A927A1N5"/>
<reference evidence="2" key="1">
    <citation type="journal article" date="2020" name="ISME J.">
        <title>Comparative genomics reveals insights into cyanobacterial evolution and habitat adaptation.</title>
        <authorList>
            <person name="Chen M.Y."/>
            <person name="Teng W.K."/>
            <person name="Zhao L."/>
            <person name="Hu C.X."/>
            <person name="Zhou Y.K."/>
            <person name="Han B.P."/>
            <person name="Song L.R."/>
            <person name="Shu W.S."/>
        </authorList>
    </citation>
    <scope>NUCLEOTIDE SEQUENCE [LARGE SCALE GENOMIC DNA]</scope>
    <source>
        <strain evidence="2">FACHB-251</strain>
    </source>
</reference>
<name>A0A927A1N5_9NOST</name>
<evidence type="ECO:0000313" key="1">
    <source>
        <dbReference type="EMBL" id="MBD2294844.1"/>
    </source>
</evidence>
<gene>
    <name evidence="1" type="ORF">H6G06_15470</name>
</gene>
<proteinExistence type="predicted"/>
<sequence>MTTKSGIDNSVFSEILDRCNKANLQTEQINPATISDGIIVKLKAGRDTKNLTIKDVDIAKLLLSIPFENIHSISKYQAFYSPEDSYIEASIRFGGGNLLGSLATKTFYNRLRSALKIPTVSHDEDSEEFDPKHEISDESRIKIKFSEDQTENIKLSIGSSTNIFSVLEAIRLPESSLLKRIKLPEVLTFRIDGVDVSRHDYAQNILEKVANAVFFQLDMLTGISMYLSIEKDTQNKYSRYRKNYLVFHTYEYDTDAMSLYWYASTAKEMPLLQYLGYYQVIEFYFPKFSAQKASELIKRTFKDPSFHQNTDGKVHGLIEELKPLLKDKDYEINEQEALKAAIEHSLSNQELINFFKEYPERTDFFKTKYKEITSEKISVESQNADIINETANRIYKIRCKIVHTKSSQKSSKPDIILPFSKEAQKLGYDIELVQFIARKVLIACSKPLTL</sequence>
<keyword evidence="2" id="KW-1185">Reference proteome</keyword>